<feature type="domain" description="Major facilitator superfamily (MFS) profile" evidence="6">
    <location>
        <begin position="10"/>
        <end position="409"/>
    </location>
</feature>
<dbReference type="GO" id="GO:0061513">
    <property type="term" value="F:glucose 6-phosphate:phosphate antiporter activity"/>
    <property type="evidence" value="ECO:0007669"/>
    <property type="project" value="TreeGrafter"/>
</dbReference>
<gene>
    <name evidence="7" type="ORF">SAMN04488242_0657</name>
</gene>
<keyword evidence="8" id="KW-1185">Reference proteome</keyword>
<evidence type="ECO:0000256" key="1">
    <source>
        <dbReference type="ARBA" id="ARBA00004651"/>
    </source>
</evidence>
<evidence type="ECO:0000259" key="6">
    <source>
        <dbReference type="PROSITE" id="PS50850"/>
    </source>
</evidence>
<dbReference type="InterPro" id="IPR036259">
    <property type="entry name" value="MFS_trans_sf"/>
</dbReference>
<dbReference type="Proteomes" id="UP000199475">
    <property type="component" value="Unassembled WGS sequence"/>
</dbReference>
<feature type="transmembrane region" description="Helical" evidence="5">
    <location>
        <begin position="45"/>
        <end position="62"/>
    </location>
</feature>
<dbReference type="RefSeq" id="WP_093248864.1">
    <property type="nucleotide sequence ID" value="NZ_FNGP01000001.1"/>
</dbReference>
<feature type="transmembrane region" description="Helical" evidence="5">
    <location>
        <begin position="251"/>
        <end position="273"/>
    </location>
</feature>
<dbReference type="InterPro" id="IPR011701">
    <property type="entry name" value="MFS"/>
</dbReference>
<feature type="transmembrane region" description="Helical" evidence="5">
    <location>
        <begin position="74"/>
        <end position="91"/>
    </location>
</feature>
<dbReference type="GO" id="GO:0035435">
    <property type="term" value="P:phosphate ion transmembrane transport"/>
    <property type="evidence" value="ECO:0007669"/>
    <property type="project" value="TreeGrafter"/>
</dbReference>
<feature type="transmembrane region" description="Helical" evidence="5">
    <location>
        <begin position="385"/>
        <end position="403"/>
    </location>
</feature>
<feature type="transmembrane region" description="Helical" evidence="5">
    <location>
        <begin position="309"/>
        <end position="332"/>
    </location>
</feature>
<evidence type="ECO:0000313" key="8">
    <source>
        <dbReference type="Proteomes" id="UP000199475"/>
    </source>
</evidence>
<dbReference type="Gene3D" id="1.20.1250.20">
    <property type="entry name" value="MFS general substrate transporter like domains"/>
    <property type="match status" value="2"/>
</dbReference>
<feature type="transmembrane region" description="Helical" evidence="5">
    <location>
        <begin position="160"/>
        <end position="184"/>
    </location>
</feature>
<dbReference type="OrthoDB" id="4332123at2"/>
<feature type="transmembrane region" description="Helical" evidence="5">
    <location>
        <begin position="130"/>
        <end position="154"/>
    </location>
</feature>
<reference evidence="7 8" key="1">
    <citation type="submission" date="2016-10" db="EMBL/GenBank/DDBJ databases">
        <authorList>
            <person name="de Groot N.N."/>
        </authorList>
    </citation>
    <scope>NUCLEOTIDE SEQUENCE [LARGE SCALE GENOMIC DNA]</scope>
    <source>
        <strain evidence="7 8">CGMCC 1.9159</strain>
    </source>
</reference>
<dbReference type="STRING" id="686624.SAMN04488242_0657"/>
<feature type="transmembrane region" description="Helical" evidence="5">
    <location>
        <begin position="285"/>
        <end position="303"/>
    </location>
</feature>
<evidence type="ECO:0000256" key="2">
    <source>
        <dbReference type="ARBA" id="ARBA00022692"/>
    </source>
</evidence>
<dbReference type="GO" id="GO:0005886">
    <property type="term" value="C:plasma membrane"/>
    <property type="evidence" value="ECO:0007669"/>
    <property type="project" value="UniProtKB-SubCell"/>
</dbReference>
<dbReference type="InterPro" id="IPR020846">
    <property type="entry name" value="MFS_dom"/>
</dbReference>
<comment type="subcellular location">
    <subcellularLocation>
        <location evidence="1">Cell membrane</location>
        <topology evidence="1">Multi-pass membrane protein</topology>
    </subcellularLocation>
</comment>
<feature type="transmembrane region" description="Helical" evidence="5">
    <location>
        <begin position="218"/>
        <end position="239"/>
    </location>
</feature>
<name>A0A1G9I263_9ACTN</name>
<dbReference type="Pfam" id="PF07690">
    <property type="entry name" value="MFS_1"/>
    <property type="match status" value="1"/>
</dbReference>
<keyword evidence="4 5" id="KW-0472">Membrane</keyword>
<accession>A0A1G9I263</accession>
<dbReference type="PANTHER" id="PTHR43826">
    <property type="entry name" value="GLUCOSE-6-PHOSPHATE EXCHANGER SLC37A4"/>
    <property type="match status" value="1"/>
</dbReference>
<organism evidence="7 8">
    <name type="scientific">Tessaracoccus oleiagri</name>
    <dbReference type="NCBI Taxonomy" id="686624"/>
    <lineage>
        <taxon>Bacteria</taxon>
        <taxon>Bacillati</taxon>
        <taxon>Actinomycetota</taxon>
        <taxon>Actinomycetes</taxon>
        <taxon>Propionibacteriales</taxon>
        <taxon>Propionibacteriaceae</taxon>
        <taxon>Tessaracoccus</taxon>
    </lineage>
</organism>
<evidence type="ECO:0000256" key="5">
    <source>
        <dbReference type="SAM" id="Phobius"/>
    </source>
</evidence>
<dbReference type="AlphaFoldDB" id="A0A1G9I263"/>
<dbReference type="CDD" id="cd06174">
    <property type="entry name" value="MFS"/>
    <property type="match status" value="1"/>
</dbReference>
<sequence>MDTGKRKWVVFGVAVIAYAVAMMHRSSLGVAGLEAAEHFGTTPSIVSTFVVLQLATYALGQLPSGTLLDRLGPRVMLTFGSALMVAGQLMLGATDVLALAFVARFLVGLGDACIYISILSLIPRWFPPRFVPVLTQLTGMLSVVGQLMAIYALLPAIQTYGWQAGLTAAAMLGVVMVVAVYAVVRDAPSGVVVERPTEKLTQLHRGVLEVIRHPGTQLGFAIHFTSGFSMNAFVFMWGLPYLRSAQGLSQAAASALFTLISVAGMFIGPVVGMLTARHPLRRSNLALTVIWAGLLSWIVVLLLPGPAPLWLLVVLVLALAAGGPGTAVGFDYPRTMLPPTRMGVANGIVISGAFLGATVTILLIGTILEFMSGGATEYTFQQYRVALSVQIPLYLAGLVAIYVTRTRLRRRMAADGVIVPPWRDAIGRRWRNRRHL</sequence>
<feature type="transmembrane region" description="Helical" evidence="5">
    <location>
        <begin position="344"/>
        <end position="365"/>
    </location>
</feature>
<evidence type="ECO:0000313" key="7">
    <source>
        <dbReference type="EMBL" id="SDL18903.1"/>
    </source>
</evidence>
<dbReference type="EMBL" id="FNGP01000001">
    <property type="protein sequence ID" value="SDL18903.1"/>
    <property type="molecule type" value="Genomic_DNA"/>
</dbReference>
<feature type="transmembrane region" description="Helical" evidence="5">
    <location>
        <begin position="97"/>
        <end position="118"/>
    </location>
</feature>
<evidence type="ECO:0000256" key="4">
    <source>
        <dbReference type="ARBA" id="ARBA00023136"/>
    </source>
</evidence>
<dbReference type="PANTHER" id="PTHR43826:SF3">
    <property type="entry name" value="GLUCOSE-6-PHOSPHATE EXCHANGER SLC37A4"/>
    <property type="match status" value="1"/>
</dbReference>
<keyword evidence="2 5" id="KW-0812">Transmembrane</keyword>
<evidence type="ECO:0000256" key="3">
    <source>
        <dbReference type="ARBA" id="ARBA00022989"/>
    </source>
</evidence>
<dbReference type="SUPFAM" id="SSF103473">
    <property type="entry name" value="MFS general substrate transporter"/>
    <property type="match status" value="1"/>
</dbReference>
<dbReference type="PROSITE" id="PS50850">
    <property type="entry name" value="MFS"/>
    <property type="match status" value="1"/>
</dbReference>
<keyword evidence="3 5" id="KW-1133">Transmembrane helix</keyword>
<protein>
    <submittedName>
        <fullName evidence="7">Sugar phosphate permease</fullName>
    </submittedName>
</protein>
<dbReference type="InterPro" id="IPR051337">
    <property type="entry name" value="OPA_Antiporter"/>
</dbReference>
<proteinExistence type="predicted"/>